<feature type="transmembrane region" description="Helical" evidence="2">
    <location>
        <begin position="46"/>
        <end position="66"/>
    </location>
</feature>
<proteinExistence type="predicted"/>
<evidence type="ECO:0000313" key="4">
    <source>
        <dbReference type="Proteomes" id="UP000831786"/>
    </source>
</evidence>
<protein>
    <submittedName>
        <fullName evidence="3">Trp biosynthesis-associated membrane protein</fullName>
    </submittedName>
</protein>
<keyword evidence="2" id="KW-0472">Membrane</keyword>
<dbReference type="InterPro" id="IPR019051">
    <property type="entry name" value="Trp_biosyn_TM_oprn/chp"/>
</dbReference>
<name>A0ABY4FQ38_9MICO</name>
<feature type="transmembrane region" description="Helical" evidence="2">
    <location>
        <begin position="127"/>
        <end position="154"/>
    </location>
</feature>
<feature type="region of interest" description="Disordered" evidence="1">
    <location>
        <begin position="165"/>
        <end position="200"/>
    </location>
</feature>
<feature type="transmembrane region" description="Helical" evidence="2">
    <location>
        <begin position="73"/>
        <end position="94"/>
    </location>
</feature>
<sequence>MRAKLSTLAAVALSGGLGLVAGSQRWVSFMLETEHRVETVAGNDVNSALAPVSIAVVAAALALTIAGPVFRRVLGVLVALLGAGLIALTLGVVVDPLSAIRGRITALTGIAGSDTSGMVVWHELSPWVWASVVAGAVAVLGGIAVVVAGGRWAAAGRKYDAKPRAEASGAPDRISDWDALSGGDDPSEAGGDADPGRDIR</sequence>
<keyword evidence="2" id="KW-1133">Transmembrane helix</keyword>
<reference evidence="3 4" key="1">
    <citation type="submission" date="2022-04" db="EMBL/GenBank/DDBJ databases">
        <title>Leucobacter sp. isolated from rhizosphere of garlic.</title>
        <authorList>
            <person name="Won M."/>
            <person name="Lee C.-M."/>
            <person name="Woen H.-Y."/>
            <person name="Kwon S.-W."/>
        </authorList>
    </citation>
    <scope>NUCLEOTIDE SEQUENCE [LARGE SCALE GENOMIC DNA]</scope>
    <source>
        <strain evidence="3 4">H21R-40</strain>
    </source>
</reference>
<evidence type="ECO:0000256" key="1">
    <source>
        <dbReference type="SAM" id="MobiDB-lite"/>
    </source>
</evidence>
<evidence type="ECO:0000256" key="2">
    <source>
        <dbReference type="SAM" id="Phobius"/>
    </source>
</evidence>
<dbReference type="Proteomes" id="UP000831786">
    <property type="component" value="Chromosome"/>
</dbReference>
<evidence type="ECO:0000313" key="3">
    <source>
        <dbReference type="EMBL" id="UOQ58387.1"/>
    </source>
</evidence>
<accession>A0ABY4FQ38</accession>
<dbReference type="RefSeq" id="WP_244729452.1">
    <property type="nucleotide sequence ID" value="NZ_CP095045.1"/>
</dbReference>
<keyword evidence="2" id="KW-0812">Transmembrane</keyword>
<dbReference type="Pfam" id="PF09534">
    <property type="entry name" value="Trp_oprn_chp"/>
    <property type="match status" value="1"/>
</dbReference>
<organism evidence="3 4">
    <name type="scientific">Leucobacter allii</name>
    <dbReference type="NCBI Taxonomy" id="2932247"/>
    <lineage>
        <taxon>Bacteria</taxon>
        <taxon>Bacillati</taxon>
        <taxon>Actinomycetota</taxon>
        <taxon>Actinomycetes</taxon>
        <taxon>Micrococcales</taxon>
        <taxon>Microbacteriaceae</taxon>
        <taxon>Leucobacter</taxon>
    </lineage>
</organism>
<keyword evidence="4" id="KW-1185">Reference proteome</keyword>
<gene>
    <name evidence="3" type="ORF">MUN78_06000</name>
</gene>
<dbReference type="EMBL" id="CP095045">
    <property type="protein sequence ID" value="UOQ58387.1"/>
    <property type="molecule type" value="Genomic_DNA"/>
</dbReference>